<dbReference type="PROSITE" id="PS50262">
    <property type="entry name" value="G_PROTEIN_RECEP_F1_2"/>
    <property type="match status" value="1"/>
</dbReference>
<name>A0A7R9KS08_9ACAR</name>
<evidence type="ECO:0000256" key="7">
    <source>
        <dbReference type="ARBA" id="ARBA00023170"/>
    </source>
</evidence>
<dbReference type="PANTHER" id="PTHR24241:SF194">
    <property type="entry name" value="TRISSIN RECEPTOR"/>
    <property type="match status" value="1"/>
</dbReference>
<keyword evidence="3" id="KW-1003">Cell membrane</keyword>
<dbReference type="InterPro" id="IPR000276">
    <property type="entry name" value="GPCR_Rhodpsn"/>
</dbReference>
<keyword evidence="4 8" id="KW-0812">Transmembrane</keyword>
<keyword evidence="8" id="KW-0297">G-protein coupled receptor</keyword>
<evidence type="ECO:0000256" key="6">
    <source>
        <dbReference type="ARBA" id="ARBA00023136"/>
    </source>
</evidence>
<comment type="subcellular location">
    <subcellularLocation>
        <location evidence="1">Cell membrane</location>
        <topology evidence="1">Multi-pass membrane protein</topology>
    </subcellularLocation>
</comment>
<keyword evidence="5 9" id="KW-1133">Transmembrane helix</keyword>
<dbReference type="EMBL" id="CAJPIZ010005582">
    <property type="protein sequence ID" value="CAG2108744.1"/>
    <property type="molecule type" value="Genomic_DNA"/>
</dbReference>
<dbReference type="Proteomes" id="UP000759131">
    <property type="component" value="Unassembled WGS sequence"/>
</dbReference>
<accession>A0A7R9KS08</accession>
<proteinExistence type="inferred from homology"/>
<keyword evidence="7 8" id="KW-0675">Receptor</keyword>
<feature type="transmembrane region" description="Helical" evidence="9">
    <location>
        <begin position="20"/>
        <end position="40"/>
    </location>
</feature>
<dbReference type="GO" id="GO:0042277">
    <property type="term" value="F:peptide binding"/>
    <property type="evidence" value="ECO:0007669"/>
    <property type="project" value="TreeGrafter"/>
</dbReference>
<evidence type="ECO:0000313" key="11">
    <source>
        <dbReference type="EMBL" id="CAD7628314.1"/>
    </source>
</evidence>
<feature type="domain" description="G-protein coupled receptors family 1 profile" evidence="10">
    <location>
        <begin position="1"/>
        <end position="108"/>
    </location>
</feature>
<keyword evidence="8" id="KW-0807">Transducer</keyword>
<evidence type="ECO:0000256" key="8">
    <source>
        <dbReference type="RuleBase" id="RU000688"/>
    </source>
</evidence>
<dbReference type="GO" id="GO:0032870">
    <property type="term" value="P:cellular response to hormone stimulus"/>
    <property type="evidence" value="ECO:0007669"/>
    <property type="project" value="TreeGrafter"/>
</dbReference>
<keyword evidence="12" id="KW-1185">Reference proteome</keyword>
<keyword evidence="6 9" id="KW-0472">Membrane</keyword>
<evidence type="ECO:0000256" key="2">
    <source>
        <dbReference type="ARBA" id="ARBA00010663"/>
    </source>
</evidence>
<evidence type="ECO:0000256" key="3">
    <source>
        <dbReference type="ARBA" id="ARBA00022475"/>
    </source>
</evidence>
<sequence>NLSVYVFTEWSFGDLLCRMYHFIHALSYTGSVYILVVISIERYLALVYPLLSRRLLTIRKLKITIIIVWILSAVCCFPRFIIFGTVNIPMDLVCMGQGSSMAILMLYI</sequence>
<reference evidence="11" key="1">
    <citation type="submission" date="2020-11" db="EMBL/GenBank/DDBJ databases">
        <authorList>
            <person name="Tran Van P."/>
        </authorList>
    </citation>
    <scope>NUCLEOTIDE SEQUENCE</scope>
</reference>
<protein>
    <recommendedName>
        <fullName evidence="10">G-protein coupled receptors family 1 profile domain-containing protein</fullName>
    </recommendedName>
</protein>
<dbReference type="PROSITE" id="PS00237">
    <property type="entry name" value="G_PROTEIN_RECEP_F1_1"/>
    <property type="match status" value="1"/>
</dbReference>
<evidence type="ECO:0000256" key="4">
    <source>
        <dbReference type="ARBA" id="ARBA00022692"/>
    </source>
</evidence>
<gene>
    <name evidence="11" type="ORF">OSB1V03_LOCUS8736</name>
</gene>
<dbReference type="OrthoDB" id="5964776at2759"/>
<dbReference type="InterPro" id="IPR017452">
    <property type="entry name" value="GPCR_Rhodpsn_7TM"/>
</dbReference>
<dbReference type="GO" id="GO:0005886">
    <property type="term" value="C:plasma membrane"/>
    <property type="evidence" value="ECO:0007669"/>
    <property type="project" value="UniProtKB-SubCell"/>
</dbReference>
<dbReference type="SUPFAM" id="SSF81321">
    <property type="entry name" value="Family A G protein-coupled receptor-like"/>
    <property type="match status" value="1"/>
</dbReference>
<evidence type="ECO:0000256" key="5">
    <source>
        <dbReference type="ARBA" id="ARBA00022989"/>
    </source>
</evidence>
<comment type="similarity">
    <text evidence="2 8">Belongs to the G-protein coupled receptor 1 family.</text>
</comment>
<dbReference type="PANTHER" id="PTHR24241">
    <property type="entry name" value="NEUROPEPTIDE RECEPTOR-RELATED G-PROTEIN COUPLED RECEPTOR"/>
    <property type="match status" value="1"/>
</dbReference>
<evidence type="ECO:0000256" key="1">
    <source>
        <dbReference type="ARBA" id="ARBA00004651"/>
    </source>
</evidence>
<feature type="non-terminal residue" evidence="11">
    <location>
        <position position="108"/>
    </location>
</feature>
<dbReference type="EMBL" id="OC860157">
    <property type="protein sequence ID" value="CAD7628314.1"/>
    <property type="molecule type" value="Genomic_DNA"/>
</dbReference>
<dbReference type="GO" id="GO:0004930">
    <property type="term" value="F:G protein-coupled receptor activity"/>
    <property type="evidence" value="ECO:0007669"/>
    <property type="project" value="UniProtKB-KW"/>
</dbReference>
<evidence type="ECO:0000259" key="10">
    <source>
        <dbReference type="PROSITE" id="PS50262"/>
    </source>
</evidence>
<feature type="transmembrane region" description="Helical" evidence="9">
    <location>
        <begin position="61"/>
        <end position="82"/>
    </location>
</feature>
<organism evidence="11">
    <name type="scientific">Medioppia subpectinata</name>
    <dbReference type="NCBI Taxonomy" id="1979941"/>
    <lineage>
        <taxon>Eukaryota</taxon>
        <taxon>Metazoa</taxon>
        <taxon>Ecdysozoa</taxon>
        <taxon>Arthropoda</taxon>
        <taxon>Chelicerata</taxon>
        <taxon>Arachnida</taxon>
        <taxon>Acari</taxon>
        <taxon>Acariformes</taxon>
        <taxon>Sarcoptiformes</taxon>
        <taxon>Oribatida</taxon>
        <taxon>Brachypylina</taxon>
        <taxon>Oppioidea</taxon>
        <taxon>Oppiidae</taxon>
        <taxon>Medioppia</taxon>
    </lineage>
</organism>
<evidence type="ECO:0000256" key="9">
    <source>
        <dbReference type="SAM" id="Phobius"/>
    </source>
</evidence>
<dbReference type="Pfam" id="PF00001">
    <property type="entry name" value="7tm_1"/>
    <property type="match status" value="1"/>
</dbReference>
<dbReference type="AlphaFoldDB" id="A0A7R9KS08"/>
<dbReference type="PRINTS" id="PR00237">
    <property type="entry name" value="GPCRRHODOPSN"/>
</dbReference>
<evidence type="ECO:0000313" key="12">
    <source>
        <dbReference type="Proteomes" id="UP000759131"/>
    </source>
</evidence>
<dbReference type="Gene3D" id="1.20.1070.10">
    <property type="entry name" value="Rhodopsin 7-helix transmembrane proteins"/>
    <property type="match status" value="1"/>
</dbReference>